<evidence type="ECO:0008006" key="3">
    <source>
        <dbReference type="Google" id="ProtNLM"/>
    </source>
</evidence>
<evidence type="ECO:0000313" key="2">
    <source>
        <dbReference type="Proteomes" id="UP000184488"/>
    </source>
</evidence>
<dbReference type="AlphaFoldDB" id="A0A1M6ALN5"/>
<evidence type="ECO:0000313" key="1">
    <source>
        <dbReference type="EMBL" id="SHI37376.1"/>
    </source>
</evidence>
<name>A0A1M6ALN5_9FLAO</name>
<dbReference type="RefSeq" id="WP_073307870.1">
    <property type="nucleotide sequence ID" value="NZ_FQZI01000001.1"/>
</dbReference>
<accession>A0A1M6ALN5</accession>
<dbReference type="STRING" id="415425.SAMN05444363_0281"/>
<reference evidence="2" key="1">
    <citation type="submission" date="2016-11" db="EMBL/GenBank/DDBJ databases">
        <authorList>
            <person name="Varghese N."/>
            <person name="Submissions S."/>
        </authorList>
    </citation>
    <scope>NUCLEOTIDE SEQUENCE [LARGE SCALE GENOMIC DNA]</scope>
    <source>
        <strain evidence="2">DSM 18829</strain>
    </source>
</reference>
<proteinExistence type="predicted"/>
<gene>
    <name evidence="1" type="ORF">SAMN05444363_0281</name>
</gene>
<protein>
    <recommendedName>
        <fullName evidence="3">DUF4595 domain-containing protein</fullName>
    </recommendedName>
</protein>
<dbReference type="PROSITE" id="PS51257">
    <property type="entry name" value="PROKAR_LIPOPROTEIN"/>
    <property type="match status" value="1"/>
</dbReference>
<dbReference type="EMBL" id="FQZI01000001">
    <property type="protein sequence ID" value="SHI37376.1"/>
    <property type="molecule type" value="Genomic_DNA"/>
</dbReference>
<dbReference type="Proteomes" id="UP000184488">
    <property type="component" value="Unassembled WGS sequence"/>
</dbReference>
<organism evidence="1 2">
    <name type="scientific">Flavobacterium terrae</name>
    <dbReference type="NCBI Taxonomy" id="415425"/>
    <lineage>
        <taxon>Bacteria</taxon>
        <taxon>Pseudomonadati</taxon>
        <taxon>Bacteroidota</taxon>
        <taxon>Flavobacteriia</taxon>
        <taxon>Flavobacteriales</taxon>
        <taxon>Flavobacteriaceae</taxon>
        <taxon>Flavobacterium</taxon>
    </lineage>
</organism>
<sequence>MKTLKFLSSLLIGLTIFSCSKDENEIKHERELPVKVTLKNPDGTVDWIKTITYDSERRISSIFLSSAANSSFNENTTYSYTADKVTVIKDYVDSRPDRKFIFFLQNGKILKEEHYIANVLDAVFTWTDNNNLKTSTAKSPTGTLLYTKTYTFGGRGNCLSVRTDEADPTKIDYTSSFDSYDNNPETALMSYSTPTAYLFEMITDPTSPNNPGFYKIIFDGYTTPSFFENYNYQYTASGKVKLLTVLNGNNNNNLKNTFEYEYKTF</sequence>
<dbReference type="OrthoDB" id="943076at2"/>
<keyword evidence="2" id="KW-1185">Reference proteome</keyword>